<feature type="signal peptide" evidence="2">
    <location>
        <begin position="1"/>
        <end position="19"/>
    </location>
</feature>
<gene>
    <name evidence="3" type="ORF">BcabD6B2_48700</name>
</gene>
<keyword evidence="4" id="KW-1185">Reference proteome</keyword>
<evidence type="ECO:0000256" key="1">
    <source>
        <dbReference type="SAM" id="MobiDB-lite"/>
    </source>
</evidence>
<feature type="compositionally biased region" description="Gly residues" evidence="1">
    <location>
        <begin position="237"/>
        <end position="246"/>
    </location>
</feature>
<dbReference type="Proteomes" id="UP001497744">
    <property type="component" value="Unassembled WGS sequence"/>
</dbReference>
<reference evidence="3 4" key="1">
    <citation type="submission" date="2021-06" db="EMBL/GenBank/DDBJ databases">
        <title>Genome sequence of Babesia caballi.</title>
        <authorList>
            <person name="Yamagishi J."/>
            <person name="Kidaka T."/>
            <person name="Ochi A."/>
        </authorList>
    </citation>
    <scope>NUCLEOTIDE SEQUENCE [LARGE SCALE GENOMIC DNA]</scope>
    <source>
        <strain evidence="3">USDA-D6B2</strain>
    </source>
</reference>
<evidence type="ECO:0000313" key="3">
    <source>
        <dbReference type="EMBL" id="GIX65435.1"/>
    </source>
</evidence>
<evidence type="ECO:0008006" key="5">
    <source>
        <dbReference type="Google" id="ProtNLM"/>
    </source>
</evidence>
<keyword evidence="2" id="KW-0732">Signal</keyword>
<sequence length="246" mass="24805">MRVVCLGLFRAAIMSACGAALRALGAEADVAGGGALERLAATVAPAPGVAVVEAAEDAGVAALELVLAVARPDDELVGGGVAGLGGFFGGGLGDDEAGGALEELGARAGDLVLAGRLLLEEVLLVALLLLLAQLPLELGDADLLGQLLAHLLLPLQLGLVLLLREPYLLEVLAVAGVEVLVVDEGGGLVADLAHPHLGCDIVKRELVGARPFLRARTCAEVWTGRRPDDETRPARGAPGGGVCRPA</sequence>
<dbReference type="GeneID" id="94196916"/>
<feature type="chain" id="PRO_5043517525" description="Secreted protein" evidence="2">
    <location>
        <begin position="20"/>
        <end position="246"/>
    </location>
</feature>
<evidence type="ECO:0000313" key="4">
    <source>
        <dbReference type="Proteomes" id="UP001497744"/>
    </source>
</evidence>
<organism evidence="3 4">
    <name type="scientific">Babesia caballi</name>
    <dbReference type="NCBI Taxonomy" id="5871"/>
    <lineage>
        <taxon>Eukaryota</taxon>
        <taxon>Sar</taxon>
        <taxon>Alveolata</taxon>
        <taxon>Apicomplexa</taxon>
        <taxon>Aconoidasida</taxon>
        <taxon>Piroplasmida</taxon>
        <taxon>Babesiidae</taxon>
        <taxon>Babesia</taxon>
    </lineage>
</organism>
<name>A0AAV4M0L7_BABCB</name>
<dbReference type="EMBL" id="BPLF01000004">
    <property type="protein sequence ID" value="GIX65435.1"/>
    <property type="molecule type" value="Genomic_DNA"/>
</dbReference>
<accession>A0AAV4M0L7</accession>
<comment type="caution">
    <text evidence="3">The sequence shown here is derived from an EMBL/GenBank/DDBJ whole genome shotgun (WGS) entry which is preliminary data.</text>
</comment>
<dbReference type="RefSeq" id="XP_067717504.1">
    <property type="nucleotide sequence ID" value="XM_067861403.1"/>
</dbReference>
<proteinExistence type="predicted"/>
<protein>
    <recommendedName>
        <fullName evidence="5">Secreted protein</fullName>
    </recommendedName>
</protein>
<evidence type="ECO:0000256" key="2">
    <source>
        <dbReference type="SAM" id="SignalP"/>
    </source>
</evidence>
<feature type="region of interest" description="Disordered" evidence="1">
    <location>
        <begin position="225"/>
        <end position="246"/>
    </location>
</feature>
<dbReference type="AlphaFoldDB" id="A0AAV4M0L7"/>